<evidence type="ECO:0000313" key="2">
    <source>
        <dbReference type="Proteomes" id="UP000688137"/>
    </source>
</evidence>
<dbReference type="EMBL" id="CAJJDM010000169">
    <property type="protein sequence ID" value="CAD8115031.1"/>
    <property type="molecule type" value="Genomic_DNA"/>
</dbReference>
<organism evidence="1 2">
    <name type="scientific">Paramecium primaurelia</name>
    <dbReference type="NCBI Taxonomy" id="5886"/>
    <lineage>
        <taxon>Eukaryota</taxon>
        <taxon>Sar</taxon>
        <taxon>Alveolata</taxon>
        <taxon>Ciliophora</taxon>
        <taxon>Intramacronucleata</taxon>
        <taxon>Oligohymenophorea</taxon>
        <taxon>Peniculida</taxon>
        <taxon>Parameciidae</taxon>
        <taxon>Paramecium</taxon>
    </lineage>
</organism>
<gene>
    <name evidence="1" type="ORF">PPRIM_AZ9-3.1.T1620074</name>
</gene>
<keyword evidence="2" id="KW-1185">Reference proteome</keyword>
<dbReference type="InterPro" id="IPR039574">
    <property type="entry name" value="OGFr"/>
</dbReference>
<reference evidence="1" key="1">
    <citation type="submission" date="2021-01" db="EMBL/GenBank/DDBJ databases">
        <authorList>
            <consortium name="Genoscope - CEA"/>
            <person name="William W."/>
        </authorList>
    </citation>
    <scope>NUCLEOTIDE SEQUENCE</scope>
</reference>
<dbReference type="GO" id="GO:0140625">
    <property type="term" value="F:opioid growth factor receptor activity"/>
    <property type="evidence" value="ECO:0007669"/>
    <property type="project" value="InterPro"/>
</dbReference>
<dbReference type="Proteomes" id="UP000688137">
    <property type="component" value="Unassembled WGS sequence"/>
</dbReference>
<protein>
    <submittedName>
        <fullName evidence="1">Uncharacterized protein</fullName>
    </submittedName>
</protein>
<proteinExistence type="predicted"/>
<dbReference type="AlphaFoldDB" id="A0A8S1QJ13"/>
<dbReference type="OMA" id="QMFLCYL"/>
<dbReference type="PANTHER" id="PTHR14015">
    <property type="entry name" value="OPIOID GROWTH FACTOR RECEPTOR OGFR ZETA-TYPE OPIOID RECEPTOR"/>
    <property type="match status" value="1"/>
</dbReference>
<comment type="caution">
    <text evidence="1">The sequence shown here is derived from an EMBL/GenBank/DDBJ whole genome shotgun (WGS) entry which is preliminary data.</text>
</comment>
<evidence type="ECO:0000313" key="1">
    <source>
        <dbReference type="EMBL" id="CAD8115031.1"/>
    </source>
</evidence>
<name>A0A8S1QJ13_PARPR</name>
<sequence>MSLILPEQDIGIPCQFNHQNPPEFMVLSGNKIAIFYCKECLTKQTLPNNAISISKAKYVMKQKKLSSFKIASHLYENQIQQIEKLAKELNQLKTYLFQQIDQSIQTINLWIQQLELEQSNEKLFDYKTLVQLLHQNNEECELQELIRLEQKIFDCNYTFHKKITLHLKDFSNLDQFQQCQQILNQCIDVSELNKHITKQKEFEFNLTKVYQNFPNTRILLGNFDQIDYNIQNHLQNWRNYHLNTEEIAYFYQDMSKNHNFLSLLFPNFFSSQYFIQSARLNPLERNEIIKNEKMKKQLIENCQMYLCYQGVQLAENKIIIQDIKQFNKYRNDQKNKQGLQRVISSLSVLNQRKNALLIIAFTKENDFYYQDTFINYDLLQEEGNKDENALKFQDVKQYYLQQDLMEEQWATFKILTNQNLDL</sequence>
<accession>A0A8S1QJ13</accession>
<dbReference type="PANTHER" id="PTHR14015:SF2">
    <property type="entry name" value="OPIOID GROWTH FACTOR RECEPTOR (OGFR) CONSERVED DOMAIN-CONTAINING PROTEIN"/>
    <property type="match status" value="1"/>
</dbReference>